<keyword evidence="2" id="KW-1185">Reference proteome</keyword>
<reference evidence="1 2" key="1">
    <citation type="submission" date="2018-06" db="EMBL/GenBank/DDBJ databases">
        <title>Genome sequencing of Oceanotoga sp. sy52.</title>
        <authorList>
            <person name="Mori K."/>
        </authorList>
    </citation>
    <scope>NUCLEOTIDE SEQUENCE [LARGE SCALE GENOMIC DNA]</scope>
    <source>
        <strain evidence="2">sy52</strain>
    </source>
</reference>
<proteinExistence type="predicted"/>
<dbReference type="AlphaFoldDB" id="A0A7G1G4M7"/>
<evidence type="ECO:0000313" key="2">
    <source>
        <dbReference type="Proteomes" id="UP000516361"/>
    </source>
</evidence>
<evidence type="ECO:0000313" key="1">
    <source>
        <dbReference type="EMBL" id="BBE31331.1"/>
    </source>
</evidence>
<protein>
    <submittedName>
        <fullName evidence="1">Uncharacterized protein</fullName>
    </submittedName>
</protein>
<sequence length="183" mass="21820">MDYKNFHDTFVKNSISEGFIHDDHIHPVILMWIEFTEESKRSFLNLIKKNDEEYAEEMEDYLKDYDINTVIVPVYFPFEAHDDEELNNFLNFLTEISNITKVHSYSVLSEISLHDDDVDMDNITEEDEENFEFHPSIFSEGEDGKCYMDVLDYESHKKIEDLSGEFDCKDEYILDLRLPIFKK</sequence>
<dbReference type="RefSeq" id="WP_190613800.1">
    <property type="nucleotide sequence ID" value="NZ_AP018712.1"/>
</dbReference>
<organism evidence="1 2">
    <name type="scientific">Tepiditoga spiralis</name>
    <dbReference type="NCBI Taxonomy" id="2108365"/>
    <lineage>
        <taxon>Bacteria</taxon>
        <taxon>Thermotogati</taxon>
        <taxon>Thermotogota</taxon>
        <taxon>Thermotogae</taxon>
        <taxon>Petrotogales</taxon>
        <taxon>Petrotogaceae</taxon>
        <taxon>Tepiditoga</taxon>
    </lineage>
</organism>
<dbReference type="Proteomes" id="UP000516361">
    <property type="component" value="Chromosome"/>
</dbReference>
<dbReference type="InParanoid" id="A0A7G1G4M7"/>
<gene>
    <name evidence="1" type="ORF">OSSY52_14720</name>
</gene>
<name>A0A7G1G4M7_9BACT</name>
<accession>A0A7G1G4M7</accession>
<dbReference type="EMBL" id="AP018712">
    <property type="protein sequence ID" value="BBE31331.1"/>
    <property type="molecule type" value="Genomic_DNA"/>
</dbReference>
<dbReference type="KEGG" id="ocy:OSSY52_14720"/>